<keyword evidence="6" id="KW-1185">Reference proteome</keyword>
<dbReference type="InterPro" id="IPR036322">
    <property type="entry name" value="WD40_repeat_dom_sf"/>
</dbReference>
<name>A0A6G4AN70_9ACTN</name>
<dbReference type="SUPFAM" id="SSF50978">
    <property type="entry name" value="WD40 repeat-like"/>
    <property type="match status" value="1"/>
</dbReference>
<sequence length="112" mass="12531">MDGWTRAARLDGRDNWVRAVTFSPDGAVLASGDDDGIVRLWDTTWKHRATLKGHTDNVDTVAFHPGRATRGQRQRRPHRSDLALVHRTTQHHPGTPGRSQVDGVQSRRHAAL</sequence>
<dbReference type="EMBL" id="JAAIKT010000049">
    <property type="protein sequence ID" value="NEW74906.1"/>
    <property type="molecule type" value="Genomic_DNA"/>
</dbReference>
<reference evidence="5" key="1">
    <citation type="submission" date="2020-02" db="EMBL/GenBank/DDBJ databases">
        <title>A new Streptomyces sp. for controlling soil-borne diseases.</title>
        <authorList>
            <person name="Li X."/>
            <person name="Tian Y."/>
            <person name="Gao K."/>
        </authorList>
    </citation>
    <scope>NUCLEOTIDE SEQUENCE [LARGE SCALE GENOMIC DNA]</scope>
    <source>
        <strain evidence="5">0250</strain>
    </source>
</reference>
<dbReference type="PANTHER" id="PTHR22847:SF637">
    <property type="entry name" value="WD REPEAT DOMAIN 5B"/>
    <property type="match status" value="1"/>
</dbReference>
<comment type="caution">
    <text evidence="5">The sequence shown here is derived from an EMBL/GenBank/DDBJ whole genome shotgun (WGS) entry which is preliminary data.</text>
</comment>
<evidence type="ECO:0000256" key="2">
    <source>
        <dbReference type="ARBA" id="ARBA00022737"/>
    </source>
</evidence>
<gene>
    <name evidence="5" type="ORF">G4H13_32225</name>
</gene>
<dbReference type="Proteomes" id="UP000476310">
    <property type="component" value="Unassembled WGS sequence"/>
</dbReference>
<keyword evidence="1 3" id="KW-0853">WD repeat</keyword>
<dbReference type="InterPro" id="IPR001680">
    <property type="entry name" value="WD40_rpt"/>
</dbReference>
<dbReference type="SMART" id="SM00320">
    <property type="entry name" value="WD40"/>
    <property type="match status" value="1"/>
</dbReference>
<keyword evidence="2" id="KW-0677">Repeat</keyword>
<dbReference type="PANTHER" id="PTHR22847">
    <property type="entry name" value="WD40 REPEAT PROTEIN"/>
    <property type="match status" value="1"/>
</dbReference>
<dbReference type="InterPro" id="IPR015943">
    <property type="entry name" value="WD40/YVTN_repeat-like_dom_sf"/>
</dbReference>
<dbReference type="PROSITE" id="PS50082">
    <property type="entry name" value="WD_REPEATS_2"/>
    <property type="match status" value="1"/>
</dbReference>
<feature type="repeat" description="WD" evidence="3">
    <location>
        <begin position="10"/>
        <end position="42"/>
    </location>
</feature>
<protein>
    <submittedName>
        <fullName evidence="5">Uncharacterized protein</fullName>
    </submittedName>
</protein>
<dbReference type="PROSITE" id="PS50294">
    <property type="entry name" value="WD_REPEATS_REGION"/>
    <property type="match status" value="1"/>
</dbReference>
<accession>A0A6G4AN70</accession>
<evidence type="ECO:0000256" key="1">
    <source>
        <dbReference type="ARBA" id="ARBA00022574"/>
    </source>
</evidence>
<proteinExistence type="predicted"/>
<organism evidence="5 6">
    <name type="scientific">Streptomyces rhizosphaericus</name>
    <dbReference type="NCBI Taxonomy" id="114699"/>
    <lineage>
        <taxon>Bacteria</taxon>
        <taxon>Bacillati</taxon>
        <taxon>Actinomycetota</taxon>
        <taxon>Actinomycetes</taxon>
        <taxon>Kitasatosporales</taxon>
        <taxon>Streptomycetaceae</taxon>
        <taxon>Streptomyces</taxon>
        <taxon>Streptomyces violaceusniger group</taxon>
    </lineage>
</organism>
<evidence type="ECO:0000313" key="5">
    <source>
        <dbReference type="EMBL" id="NEW74906.1"/>
    </source>
</evidence>
<feature type="region of interest" description="Disordered" evidence="4">
    <location>
        <begin position="87"/>
        <end position="112"/>
    </location>
</feature>
<dbReference type="AlphaFoldDB" id="A0A6G4AN70"/>
<evidence type="ECO:0000256" key="3">
    <source>
        <dbReference type="PROSITE-ProRule" id="PRU00221"/>
    </source>
</evidence>
<dbReference type="Pfam" id="PF00400">
    <property type="entry name" value="WD40"/>
    <property type="match status" value="2"/>
</dbReference>
<dbReference type="Gene3D" id="2.130.10.10">
    <property type="entry name" value="YVTN repeat-like/Quinoprotein amine dehydrogenase"/>
    <property type="match status" value="1"/>
</dbReference>
<evidence type="ECO:0000313" key="6">
    <source>
        <dbReference type="Proteomes" id="UP000476310"/>
    </source>
</evidence>
<evidence type="ECO:0000256" key="4">
    <source>
        <dbReference type="SAM" id="MobiDB-lite"/>
    </source>
</evidence>